<organism evidence="3 4">
    <name type="scientific">Uliginosibacterium flavum</name>
    <dbReference type="NCBI Taxonomy" id="1396831"/>
    <lineage>
        <taxon>Bacteria</taxon>
        <taxon>Pseudomonadati</taxon>
        <taxon>Pseudomonadota</taxon>
        <taxon>Betaproteobacteria</taxon>
        <taxon>Rhodocyclales</taxon>
        <taxon>Zoogloeaceae</taxon>
        <taxon>Uliginosibacterium</taxon>
    </lineage>
</organism>
<dbReference type="SUPFAM" id="SSF54523">
    <property type="entry name" value="Pili subunits"/>
    <property type="match status" value="1"/>
</dbReference>
<name>A0ABV2TQ83_9RHOO</name>
<evidence type="ECO:0000313" key="3">
    <source>
        <dbReference type="EMBL" id="MET7015693.1"/>
    </source>
</evidence>
<evidence type="ECO:0000313" key="4">
    <source>
        <dbReference type="Proteomes" id="UP001549691"/>
    </source>
</evidence>
<feature type="region of interest" description="Disordered" evidence="1">
    <location>
        <begin position="185"/>
        <end position="216"/>
    </location>
</feature>
<keyword evidence="2" id="KW-0472">Membrane</keyword>
<gene>
    <name evidence="3" type="ORF">ABXR19_15995</name>
</gene>
<dbReference type="RefSeq" id="WP_354602151.1">
    <property type="nucleotide sequence ID" value="NZ_JBEWZI010000020.1"/>
</dbReference>
<sequence>MQMTRARHGQALRTSGFTLIEIAISLTVIAFLMIGGISMLRIQNERARFAETKAAMDEATQALLGFAASHGYLPCPASPTESDDTKFGTALPGCGSGANRGIVPSRDLSISGVDGWGQYLSYEVTYALTLPPITAGITNFALDTGGTLKLRTSSASGNPVVTDTATAFALWSHGPNGHYGISFQRVPQPASDQPGVIAANPDETANTPTPAPSIPPAARILVSHDEVSSPSNPEKNFDDRFVWMSRFILFRTISSAGYCIPHSGSTDTCNNSTSSSSSSSSSGSSSGAGSSSSGGSSTSSSGG</sequence>
<keyword evidence="2" id="KW-1133">Transmembrane helix</keyword>
<feature type="compositionally biased region" description="Low complexity" evidence="1">
    <location>
        <begin position="272"/>
        <end position="303"/>
    </location>
</feature>
<evidence type="ECO:0000256" key="2">
    <source>
        <dbReference type="SAM" id="Phobius"/>
    </source>
</evidence>
<accession>A0ABV2TQ83</accession>
<reference evidence="3 4" key="1">
    <citation type="submission" date="2024-07" db="EMBL/GenBank/DDBJ databases">
        <title>Uliginosibacterium flavum JJ3220;KACC:17644.</title>
        <authorList>
            <person name="Kim M.K."/>
        </authorList>
    </citation>
    <scope>NUCLEOTIDE SEQUENCE [LARGE SCALE GENOMIC DNA]</scope>
    <source>
        <strain evidence="3 4">KACC:17644</strain>
    </source>
</reference>
<proteinExistence type="predicted"/>
<keyword evidence="4" id="KW-1185">Reference proteome</keyword>
<protein>
    <submittedName>
        <fullName evidence="3">Type II secretion system protein</fullName>
    </submittedName>
</protein>
<feature type="transmembrane region" description="Helical" evidence="2">
    <location>
        <begin position="20"/>
        <end position="40"/>
    </location>
</feature>
<keyword evidence="2" id="KW-0812">Transmembrane</keyword>
<dbReference type="Proteomes" id="UP001549691">
    <property type="component" value="Unassembled WGS sequence"/>
</dbReference>
<dbReference type="EMBL" id="JBEWZI010000020">
    <property type="protein sequence ID" value="MET7015693.1"/>
    <property type="molecule type" value="Genomic_DNA"/>
</dbReference>
<evidence type="ECO:0000256" key="1">
    <source>
        <dbReference type="SAM" id="MobiDB-lite"/>
    </source>
</evidence>
<dbReference type="InterPro" id="IPR045584">
    <property type="entry name" value="Pilin-like"/>
</dbReference>
<comment type="caution">
    <text evidence="3">The sequence shown here is derived from an EMBL/GenBank/DDBJ whole genome shotgun (WGS) entry which is preliminary data.</text>
</comment>
<feature type="region of interest" description="Disordered" evidence="1">
    <location>
        <begin position="264"/>
        <end position="303"/>
    </location>
</feature>